<name>A0ABR1RUC2_9PEZI</name>
<protein>
    <submittedName>
        <fullName evidence="1">Uncharacterized protein</fullName>
    </submittedName>
</protein>
<organism evidence="1 2">
    <name type="scientific">Apiospora marii</name>
    <dbReference type="NCBI Taxonomy" id="335849"/>
    <lineage>
        <taxon>Eukaryota</taxon>
        <taxon>Fungi</taxon>
        <taxon>Dikarya</taxon>
        <taxon>Ascomycota</taxon>
        <taxon>Pezizomycotina</taxon>
        <taxon>Sordariomycetes</taxon>
        <taxon>Xylariomycetidae</taxon>
        <taxon>Amphisphaeriales</taxon>
        <taxon>Apiosporaceae</taxon>
        <taxon>Apiospora</taxon>
    </lineage>
</organism>
<reference evidence="1 2" key="1">
    <citation type="submission" date="2023-01" db="EMBL/GenBank/DDBJ databases">
        <title>Analysis of 21 Apiospora genomes using comparative genomics revels a genus with tremendous synthesis potential of carbohydrate active enzymes and secondary metabolites.</title>
        <authorList>
            <person name="Sorensen T."/>
        </authorList>
    </citation>
    <scope>NUCLEOTIDE SEQUENCE [LARGE SCALE GENOMIC DNA]</scope>
    <source>
        <strain evidence="1 2">CBS 20057</strain>
    </source>
</reference>
<dbReference type="Proteomes" id="UP001396898">
    <property type="component" value="Unassembled WGS sequence"/>
</dbReference>
<accession>A0ABR1RUC2</accession>
<sequence>MESNSAKAYKESHKKFGMKGLYTVTVDLVLSFMDEASTRGDQSLKDRVDGMATKARQALKVAVAGMVMEYGAQQKAKFKNAMEPDWQATLEATSPLEKPDPAWKHKVKGVINSYVRSAEKVGNTDVGGHSALVKLMTGQITAIRNK</sequence>
<gene>
    <name evidence="1" type="ORF">PG991_007687</name>
</gene>
<proteinExistence type="predicted"/>
<comment type="caution">
    <text evidence="1">The sequence shown here is derived from an EMBL/GenBank/DDBJ whole genome shotgun (WGS) entry which is preliminary data.</text>
</comment>
<evidence type="ECO:0000313" key="2">
    <source>
        <dbReference type="Proteomes" id="UP001396898"/>
    </source>
</evidence>
<keyword evidence="2" id="KW-1185">Reference proteome</keyword>
<evidence type="ECO:0000313" key="1">
    <source>
        <dbReference type="EMBL" id="KAK8018497.1"/>
    </source>
</evidence>
<dbReference type="EMBL" id="JAQQWI010000010">
    <property type="protein sequence ID" value="KAK8018497.1"/>
    <property type="molecule type" value="Genomic_DNA"/>
</dbReference>